<accession>A0ABN9A4C1</accession>
<evidence type="ECO:0000313" key="2">
    <source>
        <dbReference type="Proteomes" id="UP001176941"/>
    </source>
</evidence>
<name>A0ABN9A4C1_RANTA</name>
<gene>
    <name evidence="1" type="ORF">MRATA1EN1_LOCUS29447</name>
</gene>
<dbReference type="EMBL" id="OX460343">
    <property type="protein sequence ID" value="CAI9180485.1"/>
    <property type="molecule type" value="Genomic_DNA"/>
</dbReference>
<protein>
    <recommendedName>
        <fullName evidence="3">Secreted protein</fullName>
    </recommendedName>
</protein>
<reference evidence="1" key="1">
    <citation type="submission" date="2023-04" db="EMBL/GenBank/DDBJ databases">
        <authorList>
            <consortium name="ELIXIR-Norway"/>
        </authorList>
    </citation>
    <scope>NUCLEOTIDE SEQUENCE [LARGE SCALE GENOMIC DNA]</scope>
</reference>
<organism evidence="1 2">
    <name type="scientific">Rangifer tarandus platyrhynchus</name>
    <name type="common">Svalbard reindeer</name>
    <dbReference type="NCBI Taxonomy" id="3082113"/>
    <lineage>
        <taxon>Eukaryota</taxon>
        <taxon>Metazoa</taxon>
        <taxon>Chordata</taxon>
        <taxon>Craniata</taxon>
        <taxon>Vertebrata</taxon>
        <taxon>Euteleostomi</taxon>
        <taxon>Mammalia</taxon>
        <taxon>Eutheria</taxon>
        <taxon>Laurasiatheria</taxon>
        <taxon>Artiodactyla</taxon>
        <taxon>Ruminantia</taxon>
        <taxon>Pecora</taxon>
        <taxon>Cervidae</taxon>
        <taxon>Odocoileinae</taxon>
        <taxon>Rangifer</taxon>
    </lineage>
</organism>
<proteinExistence type="predicted"/>
<sequence>MQGRFAIALFLCPSPRSPTSFPLDPGNPNKSVSKFRVLFRVFCPTRCADPNSQSPFPQARKREGRIRCIREIQLPVPGICLREAVAAPTARGFR</sequence>
<keyword evidence="2" id="KW-1185">Reference proteome</keyword>
<dbReference type="Proteomes" id="UP001176941">
    <property type="component" value="Chromosome X"/>
</dbReference>
<evidence type="ECO:0000313" key="1">
    <source>
        <dbReference type="EMBL" id="CAI9180485.1"/>
    </source>
</evidence>
<evidence type="ECO:0008006" key="3">
    <source>
        <dbReference type="Google" id="ProtNLM"/>
    </source>
</evidence>